<dbReference type="EMBL" id="CAADRP010000336">
    <property type="protein sequence ID" value="VFU27196.1"/>
    <property type="molecule type" value="Genomic_DNA"/>
</dbReference>
<proteinExistence type="predicted"/>
<protein>
    <submittedName>
        <fullName evidence="2">Uncharacterized protein</fullName>
    </submittedName>
</protein>
<evidence type="ECO:0000313" key="2">
    <source>
        <dbReference type="EMBL" id="VFU27196.1"/>
    </source>
</evidence>
<reference evidence="2" key="1">
    <citation type="submission" date="2019-03" db="EMBL/GenBank/DDBJ databases">
        <authorList>
            <person name="Mank J."/>
            <person name="Almeida P."/>
        </authorList>
    </citation>
    <scope>NUCLEOTIDE SEQUENCE</scope>
    <source>
        <strain evidence="2">78183</strain>
    </source>
</reference>
<gene>
    <name evidence="2" type="ORF">SVIM_LOCUS79433</name>
</gene>
<evidence type="ECO:0000256" key="1">
    <source>
        <dbReference type="SAM" id="MobiDB-lite"/>
    </source>
</evidence>
<accession>A0A6N2KFH1</accession>
<name>A0A6N2KFH1_SALVM</name>
<feature type="region of interest" description="Disordered" evidence="1">
    <location>
        <begin position="99"/>
        <end position="128"/>
    </location>
</feature>
<dbReference type="AlphaFoldDB" id="A0A6N2KFH1"/>
<organism evidence="2">
    <name type="scientific">Salix viminalis</name>
    <name type="common">Common osier</name>
    <name type="synonym">Basket willow</name>
    <dbReference type="NCBI Taxonomy" id="40686"/>
    <lineage>
        <taxon>Eukaryota</taxon>
        <taxon>Viridiplantae</taxon>
        <taxon>Streptophyta</taxon>
        <taxon>Embryophyta</taxon>
        <taxon>Tracheophyta</taxon>
        <taxon>Spermatophyta</taxon>
        <taxon>Magnoliopsida</taxon>
        <taxon>eudicotyledons</taxon>
        <taxon>Gunneridae</taxon>
        <taxon>Pentapetalae</taxon>
        <taxon>rosids</taxon>
        <taxon>fabids</taxon>
        <taxon>Malpighiales</taxon>
        <taxon>Salicaceae</taxon>
        <taxon>Saliceae</taxon>
        <taxon>Salix</taxon>
    </lineage>
</organism>
<sequence length="145" mass="16516">MANNSVSGSVPYPHASSDLKGNGQGFQFLAIMLLWFNQWSSHQLIPVIHGIAEHAILIIRLDMRGKFFLLTPFVYYMQMLKVLTILFRCHHSGFCQNQGESKPGVGTGESSPLPAYGNHSDNTEEMHDQKKRMFGEEPWFVMKTW</sequence>